<evidence type="ECO:0000313" key="9">
    <source>
        <dbReference type="EMBL" id="KAF6152709.1"/>
    </source>
</evidence>
<evidence type="ECO:0000259" key="8">
    <source>
        <dbReference type="PROSITE" id="PS50103"/>
    </source>
</evidence>
<evidence type="ECO:0000256" key="2">
    <source>
        <dbReference type="ARBA" id="ARBA00022737"/>
    </source>
</evidence>
<keyword evidence="2" id="KW-0677">Repeat</keyword>
<dbReference type="InterPro" id="IPR041686">
    <property type="entry name" value="Znf-CCCH_3"/>
</dbReference>
<keyword evidence="1 6" id="KW-0479">Metal-binding</keyword>
<evidence type="ECO:0000256" key="6">
    <source>
        <dbReference type="PROSITE-ProRule" id="PRU00723"/>
    </source>
</evidence>
<evidence type="ECO:0000256" key="7">
    <source>
        <dbReference type="SAM" id="MobiDB-lite"/>
    </source>
</evidence>
<dbReference type="EMBL" id="JACGCM010001615">
    <property type="protein sequence ID" value="KAF6152709.1"/>
    <property type="molecule type" value="Genomic_DNA"/>
</dbReference>
<keyword evidence="5" id="KW-0238">DNA-binding</keyword>
<keyword evidence="10" id="KW-1185">Reference proteome</keyword>
<sequence>MEDEIQKRNTDCVYFLASPLTCKKGVECEYRHSEAARLNQTDCYFWLARNCRNPTCAFRHPPLDGRPETSSEPAPLPQQPSLTVLPLSKANVPCYFYFNALCNKGESCPFLHGPASSVVVTKSALKPTKKMSKPTNAFPQENGPFTMTGKVRISTEISPNLSPLVTTLKAVDHMESQIKSHDQQFLEFHAKSENRKYISDGVEEQSPSPQASFPEFEEAIFKPETLSPEEDFITVGSLLESSEEQADDNIELEERSESSVGFDVLVDDGSELGFGDDPEYLLARERDLLRQYDFEDSVGYDSIDYPDAGIPYKHEVYNSYEYDHVENGGISDYVQGVPRRSREILLDPMSERRKVRVDEHSGRDLRDHLRKRKRFEGRQVPHSSKRNLSPRPLHRSHNENESRSSDIGCYYQGSSRQSQSQRKRNKSRQPSETKVPARRHARAPRVDHSEILRGTTLRETRSTQEFSTFSGPKTLAQIKEEKQNARKLEEDGSGIKRPCHNRTPSEVFASPKPLNDILKEKRRACAAE</sequence>
<dbReference type="FunFam" id="4.10.1000.10:FF:000021">
    <property type="entry name" value="Zinc finger CCCH domain-containing protein 17"/>
    <property type="match status" value="1"/>
</dbReference>
<feature type="compositionally biased region" description="Basic and acidic residues" evidence="7">
    <location>
        <begin position="444"/>
        <end position="462"/>
    </location>
</feature>
<feature type="compositionally biased region" description="Basic and acidic residues" evidence="7">
    <location>
        <begin position="478"/>
        <end position="494"/>
    </location>
</feature>
<feature type="zinc finger region" description="C3H1-type" evidence="6">
    <location>
        <begin position="37"/>
        <end position="63"/>
    </location>
</feature>
<evidence type="ECO:0000256" key="5">
    <source>
        <dbReference type="ARBA" id="ARBA00023125"/>
    </source>
</evidence>
<dbReference type="GO" id="GO:0003677">
    <property type="term" value="F:DNA binding"/>
    <property type="evidence" value="ECO:0007669"/>
    <property type="project" value="UniProtKB-KW"/>
</dbReference>
<dbReference type="AlphaFoldDB" id="A0A7J7MCU5"/>
<evidence type="ECO:0000256" key="4">
    <source>
        <dbReference type="ARBA" id="ARBA00022833"/>
    </source>
</evidence>
<dbReference type="Pfam" id="PF15663">
    <property type="entry name" value="zf-CCCH_3"/>
    <property type="match status" value="1"/>
</dbReference>
<dbReference type="GO" id="GO:0003729">
    <property type="term" value="F:mRNA binding"/>
    <property type="evidence" value="ECO:0007669"/>
    <property type="project" value="TreeGrafter"/>
</dbReference>
<accession>A0A7J7MCU5</accession>
<dbReference type="Gene3D" id="4.10.1000.10">
    <property type="entry name" value="Zinc finger, CCCH-type"/>
    <property type="match status" value="1"/>
</dbReference>
<keyword evidence="3 6" id="KW-0863">Zinc-finger</keyword>
<feature type="region of interest" description="Disordered" evidence="7">
    <location>
        <begin position="353"/>
        <end position="515"/>
    </location>
</feature>
<dbReference type="GO" id="GO:0008270">
    <property type="term" value="F:zinc ion binding"/>
    <property type="evidence" value="ECO:0007669"/>
    <property type="project" value="UniProtKB-KW"/>
</dbReference>
<dbReference type="OrthoDB" id="5395350at2759"/>
<gene>
    <name evidence="9" type="ORF">GIB67_021369</name>
</gene>
<feature type="domain" description="C3H1-type" evidence="8">
    <location>
        <begin position="88"/>
        <end position="115"/>
    </location>
</feature>
<evidence type="ECO:0000256" key="3">
    <source>
        <dbReference type="ARBA" id="ARBA00022771"/>
    </source>
</evidence>
<dbReference type="SMART" id="SM00356">
    <property type="entry name" value="ZnF_C3H1"/>
    <property type="match status" value="3"/>
</dbReference>
<dbReference type="PANTHER" id="PTHR15725:SF0">
    <property type="entry name" value="ZINC FINGER CCCH DOMAIN-CONTAINING PROTEIN 32-LIKE"/>
    <property type="match status" value="1"/>
</dbReference>
<dbReference type="PROSITE" id="PS50103">
    <property type="entry name" value="ZF_C3H1"/>
    <property type="match status" value="3"/>
</dbReference>
<evidence type="ECO:0000256" key="1">
    <source>
        <dbReference type="ARBA" id="ARBA00022723"/>
    </source>
</evidence>
<dbReference type="PANTHER" id="PTHR15725">
    <property type="entry name" value="ZN-FINGER, C-X8-C-X5-C-X3-H TYPE-CONTAINING"/>
    <property type="match status" value="1"/>
</dbReference>
<organism evidence="9 10">
    <name type="scientific">Kingdonia uniflora</name>
    <dbReference type="NCBI Taxonomy" id="39325"/>
    <lineage>
        <taxon>Eukaryota</taxon>
        <taxon>Viridiplantae</taxon>
        <taxon>Streptophyta</taxon>
        <taxon>Embryophyta</taxon>
        <taxon>Tracheophyta</taxon>
        <taxon>Spermatophyta</taxon>
        <taxon>Magnoliopsida</taxon>
        <taxon>Ranunculales</taxon>
        <taxon>Circaeasteraceae</taxon>
        <taxon>Kingdonia</taxon>
    </lineage>
</organism>
<evidence type="ECO:0000313" key="10">
    <source>
        <dbReference type="Proteomes" id="UP000541444"/>
    </source>
</evidence>
<dbReference type="Pfam" id="PF14608">
    <property type="entry name" value="zf-CCCH_2"/>
    <property type="match status" value="1"/>
</dbReference>
<dbReference type="Proteomes" id="UP000541444">
    <property type="component" value="Unassembled WGS sequence"/>
</dbReference>
<comment type="caution">
    <text evidence="9">The sequence shown here is derived from an EMBL/GenBank/DDBJ whole genome shotgun (WGS) entry which is preliminary data.</text>
</comment>
<dbReference type="InterPro" id="IPR000571">
    <property type="entry name" value="Znf_CCCH"/>
</dbReference>
<feature type="zinc finger region" description="C3H1-type" evidence="6">
    <location>
        <begin position="6"/>
        <end position="35"/>
    </location>
</feature>
<reference evidence="9 10" key="1">
    <citation type="journal article" date="2020" name="IScience">
        <title>Genome Sequencing of the Endangered Kingdonia uniflora (Circaeasteraceae, Ranunculales) Reveals Potential Mechanisms of Evolutionary Specialization.</title>
        <authorList>
            <person name="Sun Y."/>
            <person name="Deng T."/>
            <person name="Zhang A."/>
            <person name="Moore M.J."/>
            <person name="Landis J.B."/>
            <person name="Lin N."/>
            <person name="Zhang H."/>
            <person name="Zhang X."/>
            <person name="Huang J."/>
            <person name="Zhang X."/>
            <person name="Sun H."/>
            <person name="Wang H."/>
        </authorList>
    </citation>
    <scope>NUCLEOTIDE SEQUENCE [LARGE SCALE GENOMIC DNA]</scope>
    <source>
        <strain evidence="9">TB1705</strain>
        <tissue evidence="9">Leaf</tissue>
    </source>
</reference>
<feature type="zinc finger region" description="C3H1-type" evidence="6">
    <location>
        <begin position="88"/>
        <end position="115"/>
    </location>
</feature>
<keyword evidence="4 6" id="KW-0862">Zinc</keyword>
<feature type="domain" description="C3H1-type" evidence="8">
    <location>
        <begin position="6"/>
        <end position="35"/>
    </location>
</feature>
<feature type="compositionally biased region" description="Basic and acidic residues" evidence="7">
    <location>
        <begin position="353"/>
        <end position="367"/>
    </location>
</feature>
<protein>
    <recommendedName>
        <fullName evidence="8">C3H1-type domain-containing protein</fullName>
    </recommendedName>
</protein>
<name>A0A7J7MCU5_9MAGN</name>
<proteinExistence type="predicted"/>
<feature type="domain" description="C3H1-type" evidence="8">
    <location>
        <begin position="37"/>
        <end position="63"/>
    </location>
</feature>